<evidence type="ECO:0000259" key="2">
    <source>
        <dbReference type="Pfam" id="PF00350"/>
    </source>
</evidence>
<dbReference type="GO" id="GO:0005829">
    <property type="term" value="C:cytosol"/>
    <property type="evidence" value="ECO:0007669"/>
    <property type="project" value="TreeGrafter"/>
</dbReference>
<dbReference type="GO" id="GO:0019843">
    <property type="term" value="F:rRNA binding"/>
    <property type="evidence" value="ECO:0007669"/>
    <property type="project" value="TreeGrafter"/>
</dbReference>
<name>A0A4Y3K9X8_CELUD</name>
<comment type="caution">
    <text evidence="3">The sequence shown here is derived from an EMBL/GenBank/DDBJ whole genome shotgun (WGS) entry which is preliminary data.</text>
</comment>
<accession>A0A4Y3K9X8</accession>
<protein>
    <recommendedName>
        <fullName evidence="2">Dynamin N-terminal domain-containing protein</fullName>
    </recommendedName>
</protein>
<dbReference type="Proteomes" id="UP000315842">
    <property type="component" value="Unassembled WGS sequence"/>
</dbReference>
<organism evidence="3 4">
    <name type="scientific">Cellulomonas uda</name>
    <dbReference type="NCBI Taxonomy" id="1714"/>
    <lineage>
        <taxon>Bacteria</taxon>
        <taxon>Bacillati</taxon>
        <taxon>Actinomycetota</taxon>
        <taxon>Actinomycetes</taxon>
        <taxon>Micrococcales</taxon>
        <taxon>Cellulomonadaceae</taxon>
        <taxon>Cellulomonas</taxon>
    </lineage>
</organism>
<feature type="compositionally biased region" description="Basic and acidic residues" evidence="1">
    <location>
        <begin position="58"/>
        <end position="74"/>
    </location>
</feature>
<feature type="compositionally biased region" description="Polar residues" evidence="1">
    <location>
        <begin position="1"/>
        <end position="12"/>
    </location>
</feature>
<dbReference type="PANTHER" id="PTHR42698:SF1">
    <property type="entry name" value="GTPASE ERA, MITOCHONDRIAL"/>
    <property type="match status" value="1"/>
</dbReference>
<evidence type="ECO:0000256" key="1">
    <source>
        <dbReference type="SAM" id="MobiDB-lite"/>
    </source>
</evidence>
<feature type="domain" description="Dynamin N-terminal" evidence="2">
    <location>
        <begin position="140"/>
        <end position="183"/>
    </location>
</feature>
<proteinExistence type="predicted"/>
<feature type="compositionally biased region" description="Low complexity" evidence="1">
    <location>
        <begin position="23"/>
        <end position="56"/>
    </location>
</feature>
<feature type="region of interest" description="Disordered" evidence="1">
    <location>
        <begin position="1"/>
        <end position="74"/>
    </location>
</feature>
<dbReference type="GO" id="GO:0043024">
    <property type="term" value="F:ribosomal small subunit binding"/>
    <property type="evidence" value="ECO:0007669"/>
    <property type="project" value="TreeGrafter"/>
</dbReference>
<gene>
    <name evidence="3" type="ORF">CUD01_17330</name>
</gene>
<evidence type="ECO:0000313" key="3">
    <source>
        <dbReference type="EMBL" id="GEA81289.1"/>
    </source>
</evidence>
<reference evidence="3 4" key="1">
    <citation type="submission" date="2019-06" db="EMBL/GenBank/DDBJ databases">
        <title>Whole genome shotgun sequence of Cellulomonas uda NBRC 3747.</title>
        <authorList>
            <person name="Hosoyama A."/>
            <person name="Uohara A."/>
            <person name="Ohji S."/>
            <person name="Ichikawa N."/>
        </authorList>
    </citation>
    <scope>NUCLEOTIDE SEQUENCE [LARGE SCALE GENOMIC DNA]</scope>
    <source>
        <strain evidence="3 4">NBRC 3747</strain>
    </source>
</reference>
<sequence length="613" mass="62838">MSAKPGTTTAQTAGYAPADEHPGAPAAGADPTAAAGPTAPEAGRGSPADAPAGDAAAADEHARHAGRHTADDPREILARPLAAGSLLDAVRDLRRDVERTTFPLDLPGTAAARASRARLVDQLTEHLVPRLTELSAPAVVVVAGSTGAGKSTLVNSLVGHEVTTAGVLRPTTREPVLVHHPGDSDLLEAHPLVGTARAVAHDAVPRGIALLDAPDLDSVLDANRAAAHRLLEAADLWLFVTTAARYGDALPWRVLQDAVERGASIAMVLNRVPTESLPAVRGDLLARLREHGLAGSPLFVVPDQGPHEGPLEPRVVAPVQRWLLMLAGPDRARTVIGRTLRGSLAALRLWVDELAEAVQAQADAAAQVGALLDEASEAPLARASAAVAGGDVARGAVGVRWAELTSPRGAIGSVVRGGKVRGSGRGRADRESAVAALRAEVTNAATTVLTAAATDADVDLRDALAAGPAGAVAVLDRWAPRATGPDGASEQAARAWVGQGVRAVRGALADPSLDRAAARRRDKGVRVLGEEVVATVALAAAGGVDDALDTLTTLVGPAAQDVVAELRDDLERRARARVSLVRDEAATPLADPDLASDAASRLRLRLAVIKGLT</sequence>
<dbReference type="PANTHER" id="PTHR42698">
    <property type="entry name" value="GTPASE ERA"/>
    <property type="match status" value="1"/>
</dbReference>
<dbReference type="GO" id="GO:0005525">
    <property type="term" value="F:GTP binding"/>
    <property type="evidence" value="ECO:0007669"/>
    <property type="project" value="InterPro"/>
</dbReference>
<dbReference type="Pfam" id="PF00350">
    <property type="entry name" value="Dynamin_N"/>
    <property type="match status" value="1"/>
</dbReference>
<dbReference type="AlphaFoldDB" id="A0A4Y3K9X8"/>
<dbReference type="RefSeq" id="WP_141320382.1">
    <property type="nucleotide sequence ID" value="NZ_BJLP01000026.1"/>
</dbReference>
<keyword evidence="4" id="KW-1185">Reference proteome</keyword>
<dbReference type="CDD" id="cd00882">
    <property type="entry name" value="Ras_like_GTPase"/>
    <property type="match status" value="1"/>
</dbReference>
<dbReference type="EMBL" id="BJLP01000026">
    <property type="protein sequence ID" value="GEA81289.1"/>
    <property type="molecule type" value="Genomic_DNA"/>
</dbReference>
<dbReference type="GO" id="GO:0000028">
    <property type="term" value="P:ribosomal small subunit assembly"/>
    <property type="evidence" value="ECO:0007669"/>
    <property type="project" value="TreeGrafter"/>
</dbReference>
<dbReference type="InterPro" id="IPR027417">
    <property type="entry name" value="P-loop_NTPase"/>
</dbReference>
<evidence type="ECO:0000313" key="4">
    <source>
        <dbReference type="Proteomes" id="UP000315842"/>
    </source>
</evidence>
<dbReference type="InterPro" id="IPR005662">
    <property type="entry name" value="GTPase_Era-like"/>
</dbReference>
<dbReference type="SUPFAM" id="SSF52540">
    <property type="entry name" value="P-loop containing nucleoside triphosphate hydrolases"/>
    <property type="match status" value="1"/>
</dbReference>
<dbReference type="Gene3D" id="3.40.50.300">
    <property type="entry name" value="P-loop containing nucleotide triphosphate hydrolases"/>
    <property type="match status" value="1"/>
</dbReference>
<dbReference type="InterPro" id="IPR045063">
    <property type="entry name" value="Dynamin_N"/>
</dbReference>